<dbReference type="PANTHER" id="PTHR21039:SF0">
    <property type="entry name" value="HISTIDINOL-PHOSPHATASE"/>
    <property type="match status" value="1"/>
</dbReference>
<dbReference type="Gene3D" id="3.20.20.140">
    <property type="entry name" value="Metal-dependent hydrolases"/>
    <property type="match status" value="1"/>
</dbReference>
<keyword evidence="2" id="KW-0368">Histidine biosynthesis</keyword>
<keyword evidence="1 2" id="KW-0378">Hydrolase</keyword>
<dbReference type="Proteomes" id="UP000298615">
    <property type="component" value="Chromosome"/>
</dbReference>
<reference evidence="3 4" key="1">
    <citation type="submission" date="2019-04" db="EMBL/GenBank/DDBJ databases">
        <title>Vagococcus sp. nov., isolated from faeces of yaks (Bos grunniens).</title>
        <authorList>
            <person name="Ge Y."/>
        </authorList>
    </citation>
    <scope>NUCLEOTIDE SEQUENCE [LARGE SCALE GENOMIC DNA]</scope>
    <source>
        <strain evidence="3 4">MN-17</strain>
    </source>
</reference>
<dbReference type="UniPathway" id="UPA00031">
    <property type="reaction ID" value="UER00013"/>
</dbReference>
<dbReference type="EC" id="3.1.3.15" evidence="2"/>
<gene>
    <name evidence="3" type="ORF">FA707_00620</name>
</gene>
<dbReference type="AlphaFoldDB" id="A0A4D7CSC7"/>
<sequence>MTYYDQHLHTYHSFDSSETFENYLARSPKVLVTTEHLDFKNPWDNFEDSMPNYADYAAEVDRLNAQQDIPILKGIEIGFVPEHWPLIQNYLAGHDYDVQLLSVHQNGEYDFMDDIVLTLEPETLIKDYYTRLLEAIKTVDPANIMTHFDYGVRRLTLDVETFKHYAEPYLIPVFKAAINKELAFELNAKSFVSYHNQALYEYAVPLYLSLGGKLFSLGSDAHRAEDYELGYDQMKHFLKGFGINELATYQQGKLRLVRF</sequence>
<organism evidence="3 4">
    <name type="scientific">Vagococcus zengguangii</name>
    <dbReference type="NCBI Taxonomy" id="2571750"/>
    <lineage>
        <taxon>Bacteria</taxon>
        <taxon>Bacillati</taxon>
        <taxon>Bacillota</taxon>
        <taxon>Bacilli</taxon>
        <taxon>Lactobacillales</taxon>
        <taxon>Enterococcaceae</taxon>
        <taxon>Vagococcus</taxon>
    </lineage>
</organism>
<dbReference type="RefSeq" id="WP_136952408.1">
    <property type="nucleotide sequence ID" value="NZ_CP039712.1"/>
</dbReference>
<evidence type="ECO:0000256" key="1">
    <source>
        <dbReference type="ARBA" id="ARBA00022801"/>
    </source>
</evidence>
<dbReference type="EMBL" id="CP039712">
    <property type="protein sequence ID" value="QCI85562.1"/>
    <property type="molecule type" value="Genomic_DNA"/>
</dbReference>
<name>A0A4D7CSC7_9ENTE</name>
<keyword evidence="2" id="KW-0028">Amino-acid biosynthesis</keyword>
<evidence type="ECO:0000256" key="2">
    <source>
        <dbReference type="RuleBase" id="RU366003"/>
    </source>
</evidence>
<dbReference type="GO" id="GO:0000105">
    <property type="term" value="P:L-histidine biosynthetic process"/>
    <property type="evidence" value="ECO:0007669"/>
    <property type="project" value="UniProtKB-UniRule"/>
</dbReference>
<comment type="similarity">
    <text evidence="2">Belongs to the PHP hydrolase family. HisK subfamily.</text>
</comment>
<dbReference type="KEGG" id="vao:FA707_00620"/>
<keyword evidence="4" id="KW-1185">Reference proteome</keyword>
<protein>
    <recommendedName>
        <fullName evidence="2">Histidinol-phosphatase</fullName>
        <shortName evidence="2">HolPase</shortName>
        <ecNumber evidence="2">3.1.3.15</ecNumber>
    </recommendedName>
</protein>
<dbReference type="InterPro" id="IPR016195">
    <property type="entry name" value="Pol/histidinol_Pase-like"/>
</dbReference>
<evidence type="ECO:0000313" key="3">
    <source>
        <dbReference type="EMBL" id="QCI85562.1"/>
    </source>
</evidence>
<comment type="catalytic activity">
    <reaction evidence="2">
        <text>L-histidinol phosphate + H2O = L-histidinol + phosphate</text>
        <dbReference type="Rhea" id="RHEA:14465"/>
        <dbReference type="ChEBI" id="CHEBI:15377"/>
        <dbReference type="ChEBI" id="CHEBI:43474"/>
        <dbReference type="ChEBI" id="CHEBI:57699"/>
        <dbReference type="ChEBI" id="CHEBI:57980"/>
        <dbReference type="EC" id="3.1.3.15"/>
    </reaction>
</comment>
<dbReference type="GO" id="GO:0004401">
    <property type="term" value="F:histidinol-phosphatase activity"/>
    <property type="evidence" value="ECO:0007669"/>
    <property type="project" value="UniProtKB-UniRule"/>
</dbReference>
<dbReference type="SUPFAM" id="SSF89550">
    <property type="entry name" value="PHP domain-like"/>
    <property type="match status" value="1"/>
</dbReference>
<dbReference type="InterPro" id="IPR010140">
    <property type="entry name" value="Histidinol_P_phosphatase_HisJ"/>
</dbReference>
<proteinExistence type="inferred from homology"/>
<accession>A0A4D7CSC7</accession>
<dbReference type="GO" id="GO:0005737">
    <property type="term" value="C:cytoplasm"/>
    <property type="evidence" value="ECO:0007669"/>
    <property type="project" value="TreeGrafter"/>
</dbReference>
<comment type="pathway">
    <text evidence="2">Amino-acid biosynthesis; L-histidine biosynthesis; L-histidine from 5-phospho-alpha-D-ribose 1-diphosphate: step 8/9.</text>
</comment>
<dbReference type="PANTHER" id="PTHR21039">
    <property type="entry name" value="HISTIDINOL PHOSPHATASE-RELATED"/>
    <property type="match status" value="1"/>
</dbReference>
<evidence type="ECO:0000313" key="4">
    <source>
        <dbReference type="Proteomes" id="UP000298615"/>
    </source>
</evidence>